<dbReference type="EMBL" id="KZ996377">
    <property type="protein sequence ID" value="RKO88959.1"/>
    <property type="molecule type" value="Genomic_DNA"/>
</dbReference>
<accession>A0A4P9W8U7</accession>
<gene>
    <name evidence="2" type="ORF">BDK51DRAFT_33591</name>
</gene>
<feature type="compositionally biased region" description="Basic and acidic residues" evidence="1">
    <location>
        <begin position="412"/>
        <end position="425"/>
    </location>
</feature>
<keyword evidence="3" id="KW-1185">Reference proteome</keyword>
<proteinExistence type="predicted"/>
<dbReference type="Proteomes" id="UP000269721">
    <property type="component" value="Unassembled WGS sequence"/>
</dbReference>
<dbReference type="AlphaFoldDB" id="A0A4P9W8U7"/>
<feature type="compositionally biased region" description="Low complexity" evidence="1">
    <location>
        <begin position="144"/>
        <end position="164"/>
    </location>
</feature>
<feature type="compositionally biased region" description="Low complexity" evidence="1">
    <location>
        <begin position="14"/>
        <end position="25"/>
    </location>
</feature>
<name>A0A4P9W8U7_9FUNG</name>
<feature type="compositionally biased region" description="Low complexity" evidence="1">
    <location>
        <begin position="501"/>
        <end position="528"/>
    </location>
</feature>
<feature type="compositionally biased region" description="Low complexity" evidence="1">
    <location>
        <begin position="347"/>
        <end position="357"/>
    </location>
</feature>
<organism evidence="2 3">
    <name type="scientific">Blyttiomyces helicus</name>
    <dbReference type="NCBI Taxonomy" id="388810"/>
    <lineage>
        <taxon>Eukaryota</taxon>
        <taxon>Fungi</taxon>
        <taxon>Fungi incertae sedis</taxon>
        <taxon>Chytridiomycota</taxon>
        <taxon>Chytridiomycota incertae sedis</taxon>
        <taxon>Chytridiomycetes</taxon>
        <taxon>Chytridiomycetes incertae sedis</taxon>
        <taxon>Blyttiomyces</taxon>
    </lineage>
</organism>
<evidence type="ECO:0000313" key="2">
    <source>
        <dbReference type="EMBL" id="RKO88959.1"/>
    </source>
</evidence>
<reference evidence="3" key="1">
    <citation type="journal article" date="2018" name="Nat. Microbiol.">
        <title>Leveraging single-cell genomics to expand the fungal tree of life.</title>
        <authorList>
            <person name="Ahrendt S.R."/>
            <person name="Quandt C.A."/>
            <person name="Ciobanu D."/>
            <person name="Clum A."/>
            <person name="Salamov A."/>
            <person name="Andreopoulos B."/>
            <person name="Cheng J.F."/>
            <person name="Woyke T."/>
            <person name="Pelin A."/>
            <person name="Henrissat B."/>
            <person name="Reynolds N.K."/>
            <person name="Benny G.L."/>
            <person name="Smith M.E."/>
            <person name="James T.Y."/>
            <person name="Grigoriev I.V."/>
        </authorList>
    </citation>
    <scope>NUCLEOTIDE SEQUENCE [LARGE SCALE GENOMIC DNA]</scope>
</reference>
<feature type="compositionally biased region" description="Basic and acidic residues" evidence="1">
    <location>
        <begin position="658"/>
        <end position="670"/>
    </location>
</feature>
<feature type="region of interest" description="Disordered" evidence="1">
    <location>
        <begin position="494"/>
        <end position="670"/>
    </location>
</feature>
<sequence>MDGGAMELDTQATDSDPADAPASLRPSLHVSTFTLRGEAGLESAYTPTPATFVESLDLGGGLATYEEASGGDGGESAGVGAETRLSSLHEQYPEVLTSIDTSNPGPSLILPAASDPRADSKVDPRQASSNNEENEIPLEVGNVDADPTADSTADSADTQASSTTRDSEKVGNDGTHPNSDSDPNSADTQASSSTHQSETSIEVGNDDADPDTSLNESETQLEAGADNGPTPPLLAQTESMELSYDHGGISESSFGFGFGVTVRPNEGAALIQTLRTSERMWGLEPSAGFDFAIPAEDDGVVPGAACEFSTGVGAASLGLDGASDPGPRDADVNYPAASDPVVKEPSEAGAASSPGAEVDASSPGVPLDDEGCARDGDSGSTCSPGEGTGDIPDDEGCARDRGSVRPSSDATNPEHIRSTLEKSPDEAQESPSPDDLSESPADLPTPESSTSSSESSSSSTSSSSQNGLPDDHDVASHAPDHTYLLNFLLAYDSQESDHPTSSSASFSSSASSSAPSSPRSSSHSMPAAKPWAPQAVGKRKFGDDAEELPADGDGAAADGDDAGMHEHEIGQDAATPSKRSRPDISEGPHPATAYSTTPPDAECLPSTPSHPKRKFGDDGEEPSADDGCEVSQDSYSPHKRARGDVDVGGTASADADGSVEHTTGEMGRSH</sequence>
<feature type="compositionally biased region" description="Acidic residues" evidence="1">
    <location>
        <begin position="618"/>
        <end position="628"/>
    </location>
</feature>
<feature type="compositionally biased region" description="Low complexity" evidence="1">
    <location>
        <begin position="429"/>
        <end position="464"/>
    </location>
</feature>
<evidence type="ECO:0000313" key="3">
    <source>
        <dbReference type="Proteomes" id="UP000269721"/>
    </source>
</evidence>
<feature type="compositionally biased region" description="Polar residues" evidence="1">
    <location>
        <begin position="175"/>
        <end position="202"/>
    </location>
</feature>
<feature type="region of interest" description="Disordered" evidence="1">
    <location>
        <begin position="314"/>
        <end position="477"/>
    </location>
</feature>
<evidence type="ECO:0000256" key="1">
    <source>
        <dbReference type="SAM" id="MobiDB-lite"/>
    </source>
</evidence>
<protein>
    <submittedName>
        <fullName evidence="2">Uncharacterized protein</fullName>
    </submittedName>
</protein>
<feature type="region of interest" description="Disordered" evidence="1">
    <location>
        <begin position="1"/>
        <end position="25"/>
    </location>
</feature>
<feature type="region of interest" description="Disordered" evidence="1">
    <location>
        <begin position="63"/>
        <end position="248"/>
    </location>
</feature>